<name>A0A928GIE6_XYLRU</name>
<dbReference type="Pfam" id="PF08800">
    <property type="entry name" value="BT4734-like_N"/>
    <property type="match status" value="1"/>
</dbReference>
<sequence>MNITLLKKAGTKEVINRIELADLAAAIKNGVFKHTVTHTRELYHLMNPHRLADGQISTQLEEGIKLPRICFAADYMKRKGKWAMISYNSLVVLEVNDLQTYEKAVEVRELAKKLPETLMCFLGGSGRSVKIVCRGQLFGDGLPTSQTAIKQFHINLYNTARRAYQNQFGFDIEFLEPRLDRTIYMSADPEMWFNAEARPFYADTENHDLPQPVVISREEDHLMPGRTVTRTYHLNWTFIVDTVMGHYFELPDENKEATLLMQIAAMCLDQGIPQAHAKGLTLLHPVLNRDKQLVEKIFQCVYSVLEQEDFREKHKIHPLRSVPEETIQAMKTEIFLSSNFDMRKNLLTGVAEYREKFSDDQRFKPLTEEVRNDMTLRATELGLKGWDRNVNRFIDSTRIEQYDPINTWLDKLPEWDGHDYISELAARVPTSQPHWPKYLKFWLTGMVAQWRESDKQLTGNALTPLLIGRQGCGKTRFCKIILPPELRDYYNDKLNFKNEFDLNIALTSFALINIDEFDKTTNSQQIVLKYLLSSSDVKFRPPYGKTIKLYRRYTSFIGTTNQLKPLVDPTGSRRFVCVGVNGNINFEDNLYHEQLFAQALYLFYSGERFWLNDDEIKTLIAENEPYQHLSDLVEMIGETFQQPADPKSGKWWSLAEISAVLTNRYPNYDPETPFKKIGNTLNDVQFNFKSRRTKKHMEYWLMEK</sequence>
<dbReference type="InterPro" id="IPR014907">
    <property type="entry name" value="BT4734-like_N"/>
</dbReference>
<evidence type="ECO:0000313" key="3">
    <source>
        <dbReference type="EMBL" id="MBE6267141.1"/>
    </source>
</evidence>
<dbReference type="PANTHER" id="PTHR34985">
    <property type="entry name" value="SLR0554 PROTEIN"/>
    <property type="match status" value="1"/>
</dbReference>
<dbReference type="Proteomes" id="UP000763088">
    <property type="component" value="Unassembled WGS sequence"/>
</dbReference>
<dbReference type="InterPro" id="IPR027417">
    <property type="entry name" value="P-loop_NTPase"/>
</dbReference>
<evidence type="ECO:0000313" key="4">
    <source>
        <dbReference type="Proteomes" id="UP000763088"/>
    </source>
</evidence>
<feature type="domain" description="Virulence-associated protein E-like" evidence="1">
    <location>
        <begin position="409"/>
        <end position="625"/>
    </location>
</feature>
<dbReference type="EMBL" id="SUYD01000016">
    <property type="protein sequence ID" value="MBE6267141.1"/>
    <property type="molecule type" value="Genomic_DNA"/>
</dbReference>
<dbReference type="InterPro" id="IPR007936">
    <property type="entry name" value="VapE-like_dom"/>
</dbReference>
<comment type="caution">
    <text evidence="3">The sequence shown here is derived from an EMBL/GenBank/DDBJ whole genome shotgun (WGS) entry which is preliminary data.</text>
</comment>
<protein>
    <recommendedName>
        <fullName evidence="5">Virulence-associated protein E</fullName>
    </recommendedName>
</protein>
<proteinExistence type="predicted"/>
<gene>
    <name evidence="3" type="ORF">E7102_11875</name>
</gene>
<evidence type="ECO:0000259" key="1">
    <source>
        <dbReference type="Pfam" id="PF05272"/>
    </source>
</evidence>
<dbReference type="AlphaFoldDB" id="A0A928GIE6"/>
<organism evidence="3 4">
    <name type="scientific">Xylanibacter ruminicola</name>
    <name type="common">Prevotella ruminicola</name>
    <dbReference type="NCBI Taxonomy" id="839"/>
    <lineage>
        <taxon>Bacteria</taxon>
        <taxon>Pseudomonadati</taxon>
        <taxon>Bacteroidota</taxon>
        <taxon>Bacteroidia</taxon>
        <taxon>Bacteroidales</taxon>
        <taxon>Prevotellaceae</taxon>
        <taxon>Xylanibacter</taxon>
    </lineage>
</organism>
<evidence type="ECO:0000259" key="2">
    <source>
        <dbReference type="Pfam" id="PF08800"/>
    </source>
</evidence>
<feature type="domain" description="BT4734-like N-terminal" evidence="2">
    <location>
        <begin position="65"/>
        <end position="193"/>
    </location>
</feature>
<reference evidence="3" key="1">
    <citation type="submission" date="2019-04" db="EMBL/GenBank/DDBJ databases">
        <title>Evolution of Biomass-Degrading Anaerobic Consortia Revealed by Metagenomics.</title>
        <authorList>
            <person name="Peng X."/>
        </authorList>
    </citation>
    <scope>NUCLEOTIDE SEQUENCE</scope>
    <source>
        <strain evidence="3">SIG141</strain>
    </source>
</reference>
<evidence type="ECO:0008006" key="5">
    <source>
        <dbReference type="Google" id="ProtNLM"/>
    </source>
</evidence>
<dbReference type="PANTHER" id="PTHR34985:SF1">
    <property type="entry name" value="SLR0554 PROTEIN"/>
    <property type="match status" value="1"/>
</dbReference>
<dbReference type="Pfam" id="PF05272">
    <property type="entry name" value="VapE-like_dom"/>
    <property type="match status" value="1"/>
</dbReference>
<dbReference type="SUPFAM" id="SSF52540">
    <property type="entry name" value="P-loop containing nucleoside triphosphate hydrolases"/>
    <property type="match status" value="1"/>
</dbReference>
<accession>A0A928GIE6</accession>